<proteinExistence type="predicted"/>
<sequence length="1044" mass="113374">MDDFFRSQQAPRGDSQLNTAAFVSPPRNGPQLPRRFTTDSGRVPTLSSIAAVQRVPESQDPGVTATYHKVQLLEKKRLEYEKLREQKRRFEAEMHKLEAQQRLEERELAALTDDLGRFGSNGLAGHQSEPTTPPEYRETSTGFPTLFSRPNRYSTSSLTSPQGLFNRPGRSGSQLASPQSGIIQSRFAFDDQLPSRSVPASRRGSDEDEKEEAVRQDPTSHRSTNATNRYSMPVTRSRSYNIADLNLDSSLDGNNTTGFLFGDEDAANGDSKTYQQANNADNFPTLVRNAGFPNMLSASSTALDIAQASSTAAEASSTTNGWGSINRHRTQQSLSTIPSSQLPATGAIGSGPPSEVSAIGSRPPSIRHSLDLNNYQVTTPGGSDAATTSNIVSPQSSHINIMATPPKLQQSYSSNDVPTVKNSNGAPNMTSNANNHAQQHFHNHNASLGRIPAGAVPNRHSRELSGDNNMAANRDTSTYGSIGSTLHANAPAFGPVTTPAYQPGAANVAAAGPAQYPYYNGANAYNGVPGNAAANNFNAGLLSMSMQGLNLNGGNGQPMYSPQGYGGYNPMYNPSPHVGPRDSQARVIQSRRQMDNEAMSRFHNLPLEAVGGQIYSLCKDQHGCRYLQKQLENRIPDQVQMIWLETNQHVVELMTDPFGNYLCQKLLEYCNDEERTVLIQNAAQDMIRIALNQHGTRALQKMIEFVTSAQQVEIIVNALRYRVVDLIQDLNGNHVIQKCLNKLSARDAQFIFDAVGNNCVEVGTHRHGCCVLQRCIDHASGDQKDWLIGKITENAVDLVQDPFGNYVVQYIIDLNDAKYTEPIVMQFSGRISTLSRHKFSSNVIEKCLRCSNDASKDLIAEELLGPGEMDRLLRDSFANYVVQTALEYSTHFMKHRLIENIRPLLPAIRSTPYGRRIQAKVQAYDNRNGTSGSGHASGPTSAHASGQVTPADPTQGQIPLRPQHNRGMSNGATIIGTPAFTNALNGIPNRGGPPMFANGVNVPPPQAQRTQQQYPSSFARPGASGSGAPGNGAPGAGGEQPQWL</sequence>
<dbReference type="EMBL" id="JANBVN010000123">
    <property type="protein sequence ID" value="KAJ9142297.1"/>
    <property type="molecule type" value="Genomic_DNA"/>
</dbReference>
<feature type="compositionally biased region" description="Polar residues" evidence="5">
    <location>
        <begin position="1"/>
        <end position="21"/>
    </location>
</feature>
<dbReference type="CDD" id="cd07920">
    <property type="entry name" value="Pumilio"/>
    <property type="match status" value="1"/>
</dbReference>
<comment type="caution">
    <text evidence="7">The sequence shown here is derived from an EMBL/GenBank/DDBJ whole genome shotgun (WGS) entry which is preliminary data.</text>
</comment>
<evidence type="ECO:0000256" key="2">
    <source>
        <dbReference type="ARBA" id="ARBA00024893"/>
    </source>
</evidence>
<feature type="region of interest" description="Disordered" evidence="5">
    <location>
        <begin position="115"/>
        <end position="228"/>
    </location>
</feature>
<dbReference type="InterPro" id="IPR033712">
    <property type="entry name" value="Pumilio_RNA-bd"/>
</dbReference>
<feature type="compositionally biased region" description="Polar residues" evidence="5">
    <location>
        <begin position="171"/>
        <end position="183"/>
    </location>
</feature>
<evidence type="ECO:0000259" key="6">
    <source>
        <dbReference type="PROSITE" id="PS50303"/>
    </source>
</evidence>
<accession>A0AA38R8M9</accession>
<dbReference type="PANTHER" id="PTHR12537">
    <property type="entry name" value="RNA BINDING PROTEIN PUMILIO-RELATED"/>
    <property type="match status" value="1"/>
</dbReference>
<dbReference type="Pfam" id="PF00806">
    <property type="entry name" value="PUF"/>
    <property type="match status" value="8"/>
</dbReference>
<dbReference type="InterPro" id="IPR011989">
    <property type="entry name" value="ARM-like"/>
</dbReference>
<dbReference type="GO" id="GO:0005737">
    <property type="term" value="C:cytoplasm"/>
    <property type="evidence" value="ECO:0007669"/>
    <property type="project" value="TreeGrafter"/>
</dbReference>
<gene>
    <name evidence="7" type="ORF">NKR19_g7241</name>
</gene>
<dbReference type="AlphaFoldDB" id="A0AA38R8M9"/>
<dbReference type="FunFam" id="1.25.10.10:FF:000237">
    <property type="entry name" value="Pumilio homolog 9"/>
    <property type="match status" value="1"/>
</dbReference>
<evidence type="ECO:0000313" key="7">
    <source>
        <dbReference type="EMBL" id="KAJ9142297.1"/>
    </source>
</evidence>
<dbReference type="PROSITE" id="PS50303">
    <property type="entry name" value="PUM_HD"/>
    <property type="match status" value="1"/>
</dbReference>
<dbReference type="SMART" id="SM00025">
    <property type="entry name" value="Pumilio"/>
    <property type="match status" value="8"/>
</dbReference>
<feature type="repeat" description="Pumilio" evidence="3">
    <location>
        <begin position="718"/>
        <end position="753"/>
    </location>
</feature>
<dbReference type="Proteomes" id="UP001174691">
    <property type="component" value="Unassembled WGS sequence"/>
</dbReference>
<dbReference type="InterPro" id="IPR016024">
    <property type="entry name" value="ARM-type_fold"/>
</dbReference>
<feature type="repeat" description="Pumilio" evidence="3">
    <location>
        <begin position="645"/>
        <end position="680"/>
    </location>
</feature>
<dbReference type="PROSITE" id="PS50302">
    <property type="entry name" value="PUM"/>
    <property type="match status" value="8"/>
</dbReference>
<dbReference type="GO" id="GO:0003729">
    <property type="term" value="F:mRNA binding"/>
    <property type="evidence" value="ECO:0007669"/>
    <property type="project" value="TreeGrafter"/>
</dbReference>
<feature type="repeat" description="Pumilio" evidence="3">
    <location>
        <begin position="826"/>
        <end position="861"/>
    </location>
</feature>
<dbReference type="InterPro" id="IPR001313">
    <property type="entry name" value="Pumilio_RNA-bd_rpt"/>
</dbReference>
<dbReference type="Gene3D" id="1.25.10.10">
    <property type="entry name" value="Leucine-rich Repeat Variant"/>
    <property type="match status" value="1"/>
</dbReference>
<dbReference type="InterPro" id="IPR033133">
    <property type="entry name" value="PUM-HD"/>
</dbReference>
<keyword evidence="8" id="KW-1185">Reference proteome</keyword>
<keyword evidence="1" id="KW-0677">Repeat</keyword>
<feature type="domain" description="PUM-HD" evidence="6">
    <location>
        <begin position="583"/>
        <end position="925"/>
    </location>
</feature>
<protein>
    <submittedName>
        <fullName evidence="7">ARM repeat-containing protein</fullName>
    </submittedName>
</protein>
<evidence type="ECO:0000256" key="3">
    <source>
        <dbReference type="PROSITE-ProRule" id="PRU00317"/>
    </source>
</evidence>
<feature type="region of interest" description="Disordered" evidence="5">
    <location>
        <begin position="1"/>
        <end position="42"/>
    </location>
</feature>
<comment type="function">
    <text evidence="2">RNA-binding nucleolar protein required for pre-rRNA processing. Involved in production of 18S rRNA and assembly of small ribosomal subunit.</text>
</comment>
<evidence type="ECO:0000256" key="1">
    <source>
        <dbReference type="ARBA" id="ARBA00022737"/>
    </source>
</evidence>
<feature type="repeat" description="Pumilio" evidence="3">
    <location>
        <begin position="608"/>
        <end position="644"/>
    </location>
</feature>
<feature type="repeat" description="Pumilio" evidence="3">
    <location>
        <begin position="862"/>
        <end position="899"/>
    </location>
</feature>
<feature type="repeat" description="Pumilio" evidence="3">
    <location>
        <begin position="681"/>
        <end position="717"/>
    </location>
</feature>
<feature type="compositionally biased region" description="Gly residues" evidence="5">
    <location>
        <begin position="1024"/>
        <end position="1038"/>
    </location>
</feature>
<dbReference type="PANTHER" id="PTHR12537:SF13">
    <property type="entry name" value="PUMILIO HOMOLOGY DOMAIN FAMILY MEMBER 4"/>
    <property type="match status" value="1"/>
</dbReference>
<feature type="region of interest" description="Disordered" evidence="5">
    <location>
        <begin position="925"/>
        <end position="1044"/>
    </location>
</feature>
<evidence type="ECO:0000256" key="4">
    <source>
        <dbReference type="SAM" id="Coils"/>
    </source>
</evidence>
<keyword evidence="4" id="KW-0175">Coiled coil</keyword>
<feature type="repeat" description="Pumilio" evidence="3">
    <location>
        <begin position="754"/>
        <end position="789"/>
    </location>
</feature>
<dbReference type="GO" id="GO:0010608">
    <property type="term" value="P:post-transcriptional regulation of gene expression"/>
    <property type="evidence" value="ECO:0007669"/>
    <property type="project" value="TreeGrafter"/>
</dbReference>
<feature type="compositionally biased region" description="Polar residues" evidence="5">
    <location>
        <begin position="151"/>
        <end position="163"/>
    </location>
</feature>
<reference evidence="7" key="1">
    <citation type="submission" date="2022-07" db="EMBL/GenBank/DDBJ databases">
        <title>Fungi with potential for degradation of polypropylene.</title>
        <authorList>
            <person name="Gostincar C."/>
        </authorList>
    </citation>
    <scope>NUCLEOTIDE SEQUENCE</scope>
    <source>
        <strain evidence="7">EXF-13287</strain>
    </source>
</reference>
<name>A0AA38R8M9_9PEZI</name>
<organism evidence="7 8">
    <name type="scientific">Coniochaeta hoffmannii</name>
    <dbReference type="NCBI Taxonomy" id="91930"/>
    <lineage>
        <taxon>Eukaryota</taxon>
        <taxon>Fungi</taxon>
        <taxon>Dikarya</taxon>
        <taxon>Ascomycota</taxon>
        <taxon>Pezizomycotina</taxon>
        <taxon>Sordariomycetes</taxon>
        <taxon>Sordariomycetidae</taxon>
        <taxon>Coniochaetales</taxon>
        <taxon>Coniochaetaceae</taxon>
        <taxon>Coniochaeta</taxon>
    </lineage>
</organism>
<feature type="region of interest" description="Disordered" evidence="5">
    <location>
        <begin position="316"/>
        <end position="368"/>
    </location>
</feature>
<evidence type="ECO:0000256" key="5">
    <source>
        <dbReference type="SAM" id="MobiDB-lite"/>
    </source>
</evidence>
<feature type="compositionally biased region" description="Polar residues" evidence="5">
    <location>
        <begin position="331"/>
        <end position="343"/>
    </location>
</feature>
<evidence type="ECO:0000313" key="8">
    <source>
        <dbReference type="Proteomes" id="UP001174691"/>
    </source>
</evidence>
<feature type="compositionally biased region" description="Polar residues" evidence="5">
    <location>
        <begin position="925"/>
        <end position="957"/>
    </location>
</feature>
<feature type="coiled-coil region" evidence="4">
    <location>
        <begin position="73"/>
        <end position="114"/>
    </location>
</feature>
<dbReference type="SUPFAM" id="SSF48371">
    <property type="entry name" value="ARM repeat"/>
    <property type="match status" value="1"/>
</dbReference>
<feature type="repeat" description="Pumilio" evidence="3">
    <location>
        <begin position="790"/>
        <end position="825"/>
    </location>
</feature>